<proteinExistence type="predicted"/>
<reference evidence="2 3" key="1">
    <citation type="submission" date="2016-04" db="EMBL/GenBank/DDBJ databases">
        <title>Genome sequence of Methanobrevibacter filiformis DSM 11501.</title>
        <authorList>
            <person name="Poehlein A."/>
            <person name="Seedorf H."/>
            <person name="Daniel R."/>
        </authorList>
    </citation>
    <scope>NUCLEOTIDE SEQUENCE [LARGE SCALE GENOMIC DNA]</scope>
    <source>
        <strain evidence="2 3">DSM 11501</strain>
    </source>
</reference>
<dbReference type="Proteomes" id="UP000077066">
    <property type="component" value="Unassembled WGS sequence"/>
</dbReference>
<comment type="caution">
    <text evidence="2">The sequence shown here is derived from an EMBL/GenBank/DDBJ whole genome shotgun (WGS) entry which is preliminary data.</text>
</comment>
<keyword evidence="3" id="KW-1185">Reference proteome</keyword>
<keyword evidence="1" id="KW-0812">Transmembrane</keyword>
<name>A0A166CZC1_9EURY</name>
<keyword evidence="1" id="KW-0472">Membrane</keyword>
<evidence type="ECO:0000313" key="3">
    <source>
        <dbReference type="Proteomes" id="UP000077066"/>
    </source>
</evidence>
<feature type="transmembrane region" description="Helical" evidence="1">
    <location>
        <begin position="51"/>
        <end position="80"/>
    </location>
</feature>
<keyword evidence="1" id="KW-1133">Transmembrane helix</keyword>
<evidence type="ECO:0000313" key="2">
    <source>
        <dbReference type="EMBL" id="KZX15029.1"/>
    </source>
</evidence>
<dbReference type="EMBL" id="LWMT01000115">
    <property type="protein sequence ID" value="KZX15029.1"/>
    <property type="molecule type" value="Genomic_DNA"/>
</dbReference>
<protein>
    <submittedName>
        <fullName evidence="2">Uncharacterized protein</fullName>
    </submittedName>
</protein>
<evidence type="ECO:0000256" key="1">
    <source>
        <dbReference type="SAM" id="Phobius"/>
    </source>
</evidence>
<organism evidence="2 3">
    <name type="scientific">Methanobrevibacter filiformis</name>
    <dbReference type="NCBI Taxonomy" id="55758"/>
    <lineage>
        <taxon>Archaea</taxon>
        <taxon>Methanobacteriati</taxon>
        <taxon>Methanobacteriota</taxon>
        <taxon>Methanomada group</taxon>
        <taxon>Methanobacteria</taxon>
        <taxon>Methanobacteriales</taxon>
        <taxon>Methanobacteriaceae</taxon>
        <taxon>Methanobrevibacter</taxon>
    </lineage>
</organism>
<gene>
    <name evidence="2" type="ORF">MBFIL_07500</name>
</gene>
<accession>A0A166CZC1</accession>
<dbReference type="AlphaFoldDB" id="A0A166CZC1"/>
<sequence length="100" mass="10975">MLSVIVTPDPISPTVQIPVVLLYDPPLAFRSLKLSRSESVKVTLDAKSFPLLVIVIVKLIVPLFKILVTFATLAIVRLTLASASRMRIMFSPSTKALIED</sequence>